<proteinExistence type="inferred from homology"/>
<dbReference type="Gene3D" id="2.60.40.1760">
    <property type="entry name" value="glycosyl hydrolase (family 31)"/>
    <property type="match status" value="1"/>
</dbReference>
<accession>A0AA36CHD0</accession>
<keyword evidence="3 8" id="KW-0378">Hydrolase</keyword>
<dbReference type="InterPro" id="IPR000519">
    <property type="entry name" value="P_trefoil_dom"/>
</dbReference>
<evidence type="ECO:0000256" key="3">
    <source>
        <dbReference type="ARBA" id="ARBA00022801"/>
    </source>
</evidence>
<dbReference type="SMART" id="SM00289">
    <property type="entry name" value="WR1"/>
    <property type="match status" value="2"/>
</dbReference>
<dbReference type="PROSITE" id="PS00129">
    <property type="entry name" value="GLYCOSYL_HYDROL_F31_1"/>
    <property type="match status" value="1"/>
</dbReference>
<comment type="subcellular location">
    <subcellularLocation>
        <location evidence="1">Membrane</location>
    </subcellularLocation>
</comment>
<evidence type="ECO:0000256" key="6">
    <source>
        <dbReference type="ARBA" id="ARBA00023295"/>
    </source>
</evidence>
<dbReference type="AlphaFoldDB" id="A0AA36CHD0"/>
<evidence type="ECO:0000259" key="9">
    <source>
        <dbReference type="PROSITE" id="PS51448"/>
    </source>
</evidence>
<evidence type="ECO:0000256" key="5">
    <source>
        <dbReference type="ARBA" id="ARBA00023157"/>
    </source>
</evidence>
<feature type="non-terminal residue" evidence="10">
    <location>
        <position position="1"/>
    </location>
</feature>
<reference evidence="10" key="1">
    <citation type="submission" date="2023-06" db="EMBL/GenBank/DDBJ databases">
        <authorList>
            <person name="Delattre M."/>
        </authorList>
    </citation>
    <scope>NUCLEOTIDE SEQUENCE</scope>
    <source>
        <strain evidence="10">AF72</strain>
    </source>
</reference>
<dbReference type="PANTHER" id="PTHR22762">
    <property type="entry name" value="ALPHA-GLUCOSIDASE"/>
    <property type="match status" value="1"/>
</dbReference>
<evidence type="ECO:0000256" key="1">
    <source>
        <dbReference type="ARBA" id="ARBA00004370"/>
    </source>
</evidence>
<dbReference type="Pfam" id="PF01055">
    <property type="entry name" value="Glyco_hydro_31_2nd"/>
    <property type="match status" value="1"/>
</dbReference>
<dbReference type="CDD" id="cd14752">
    <property type="entry name" value="GH31_N"/>
    <property type="match status" value="1"/>
</dbReference>
<dbReference type="PROSITE" id="PS51448">
    <property type="entry name" value="P_TREFOIL_2"/>
    <property type="match status" value="1"/>
</dbReference>
<dbReference type="CDD" id="cd00111">
    <property type="entry name" value="Trefoil"/>
    <property type="match status" value="1"/>
</dbReference>
<evidence type="ECO:0000313" key="11">
    <source>
        <dbReference type="Proteomes" id="UP001177023"/>
    </source>
</evidence>
<dbReference type="Proteomes" id="UP001177023">
    <property type="component" value="Unassembled WGS sequence"/>
</dbReference>
<dbReference type="InterPro" id="IPR011013">
    <property type="entry name" value="Gal_mutarotase_sf_dom"/>
</dbReference>
<keyword evidence="11" id="KW-1185">Reference proteome</keyword>
<evidence type="ECO:0000256" key="7">
    <source>
        <dbReference type="PROSITE-ProRule" id="PRU00779"/>
    </source>
</evidence>
<gene>
    <name evidence="10" type="ORF">MSPICULIGERA_LOCUS7551</name>
</gene>
<dbReference type="GO" id="GO:0005975">
    <property type="term" value="P:carbohydrate metabolic process"/>
    <property type="evidence" value="ECO:0007669"/>
    <property type="project" value="InterPro"/>
</dbReference>
<dbReference type="InterPro" id="IPR017853">
    <property type="entry name" value="GH"/>
</dbReference>
<dbReference type="InterPro" id="IPR030458">
    <property type="entry name" value="Glyco_hydro_31_AS"/>
</dbReference>
<dbReference type="Gene3D" id="2.60.40.1180">
    <property type="entry name" value="Golgi alpha-mannosidase II"/>
    <property type="match status" value="2"/>
</dbReference>
<dbReference type="Gene3D" id="3.20.20.80">
    <property type="entry name" value="Glycosidases"/>
    <property type="match status" value="1"/>
</dbReference>
<name>A0AA36CHD0_9BILA</name>
<sequence>MIGVGCIYSYQCTPYTTQTVQCLNGCCCTSPFYTQQPPIGVQGFCYNGQRATGRCSTSSGCSVGQTCMNGLCCRTTGLEYQYACGGQAALASCVSSQCGQFICTSSNYCCECQYGQTAGTCANGCAVDVNSRVDCYPEPGASESSCKQRGCNWDPAPAGSPIGTPYCYFPPTTGYNVVSNDGNGNIQLAKNDGPKNPFGDDISPISLKMSKLGNAIQLSIGTDGRYTPQLNLPKQPPANQAEQLNFQVTSNATFAFTVTRQSTGRALWDTSIGGLLFADKYIQIAALLPSDRIFGFGEHVHKKMKHDMTRYTTWPMLARDIGPDSGSVLSTQNLYGTQPFYLCVEPDGKSHGVLIINSNAQEATLGPAPHLIYRTIGGQLDIVFFPGPKPEDVVQGFLAYIGRPFLPAYWALGYQLCRWGYADLDEMKAVIARNQAAGIPLDVPYADIDYMSHYEDFTEGDKWAGFPDYAKQLHTQGLHLILIFDPAIEVDYDSFQRARQQNASFIEWPRFELVPHQVQDQYPMAKDTKIMLGNVWPERNTAFPDFLDPANITNNWWTAEFARFHNTLGFDGIWIDMNEPSNFDTNVYSSNRIDGEAPTGDKLACPISGADGKLDNPPYPTQAVYLHMGEYLCSKTLCMNGKTTRGTQDFYNTKNLYGWSEARATSAALSAATGKRGAVISRSTFISSGRYAGHWLGDNTARWEDLQTSVIGAMEFNLFGIPYVGSDICGFNGKTTEELCLRWHQMGAFHSFSRNHNTQGDPAQDPAVWPSVALAAKIALMFRYQYLPYLYSLHYRASLFGATVIRPLFFEFPTDSETFTIDRQFLWGSALMIAPALDPGVTTVRAYFPSDRWYSLQNETYGQQMPVGFNTVPALTTALTPVFVRGGYILPRQGPATTTTAARKNPFEILITVAGNGGSTGELYYDDGESLSDDILSNPHFYFNFSYAATDGQATVNIGCSSPMELTLPTLDVIEIFGYAYTPDYTSFYWNGNKLNVNVQTSSYNALRRILTLRTVGLIDLNVAAQRTNNVLTWTHKKN</sequence>
<dbReference type="GO" id="GO:0030246">
    <property type="term" value="F:carbohydrate binding"/>
    <property type="evidence" value="ECO:0007669"/>
    <property type="project" value="InterPro"/>
</dbReference>
<dbReference type="SUPFAM" id="SSF51445">
    <property type="entry name" value="(Trans)glycosidases"/>
    <property type="match status" value="1"/>
</dbReference>
<dbReference type="GO" id="GO:0016020">
    <property type="term" value="C:membrane"/>
    <property type="evidence" value="ECO:0007669"/>
    <property type="project" value="UniProtKB-SubCell"/>
</dbReference>
<dbReference type="Pfam" id="PF21365">
    <property type="entry name" value="Glyco_hydro_31_3rd"/>
    <property type="match status" value="1"/>
</dbReference>
<dbReference type="InterPro" id="IPR013780">
    <property type="entry name" value="Glyco_hydro_b"/>
</dbReference>
<dbReference type="FunFam" id="2.60.40.1180:FF:000023">
    <property type="entry name" value="neutral alpha-glucosidase AB isoform X2"/>
    <property type="match status" value="1"/>
</dbReference>
<dbReference type="InterPro" id="IPR000322">
    <property type="entry name" value="Glyco_hydro_31_TIM"/>
</dbReference>
<dbReference type="EMBL" id="CATQJA010001903">
    <property type="protein sequence ID" value="CAJ0569054.1"/>
    <property type="molecule type" value="Genomic_DNA"/>
</dbReference>
<dbReference type="GO" id="GO:0004558">
    <property type="term" value="F:alpha-1,4-glucosidase activity"/>
    <property type="evidence" value="ECO:0007669"/>
    <property type="project" value="TreeGrafter"/>
</dbReference>
<dbReference type="Gene3D" id="4.10.110.10">
    <property type="entry name" value="Spasmolytic Protein, domain 1"/>
    <property type="match status" value="1"/>
</dbReference>
<comment type="similarity">
    <text evidence="2 8">Belongs to the glycosyl hydrolase 31 family.</text>
</comment>
<keyword evidence="6 8" id="KW-0326">Glycosidase</keyword>
<protein>
    <recommendedName>
        <fullName evidence="9">P-type domain-containing protein</fullName>
    </recommendedName>
</protein>
<evidence type="ECO:0000313" key="10">
    <source>
        <dbReference type="EMBL" id="CAJ0569054.1"/>
    </source>
</evidence>
<evidence type="ECO:0000256" key="2">
    <source>
        <dbReference type="ARBA" id="ARBA00007806"/>
    </source>
</evidence>
<dbReference type="PANTHER" id="PTHR22762:SF94">
    <property type="entry name" value="P-TYPE DOMAIN-CONTAINING PROTEIN"/>
    <property type="match status" value="1"/>
</dbReference>
<comment type="caution">
    <text evidence="7">Lacks conserved residue(s) required for the propagation of feature annotation.</text>
</comment>
<dbReference type="InterPro" id="IPR044913">
    <property type="entry name" value="P_trefoil_dom_sf"/>
</dbReference>
<dbReference type="SMART" id="SM00018">
    <property type="entry name" value="PD"/>
    <property type="match status" value="1"/>
</dbReference>
<evidence type="ECO:0000256" key="8">
    <source>
        <dbReference type="RuleBase" id="RU361185"/>
    </source>
</evidence>
<dbReference type="InterPro" id="IPR048395">
    <property type="entry name" value="Glyco_hydro_31_C"/>
</dbReference>
<comment type="caution">
    <text evidence="10">The sequence shown here is derived from an EMBL/GenBank/DDBJ whole genome shotgun (WGS) entry which is preliminary data.</text>
</comment>
<dbReference type="SUPFAM" id="SSF74650">
    <property type="entry name" value="Galactose mutarotase-like"/>
    <property type="match status" value="1"/>
</dbReference>
<organism evidence="10 11">
    <name type="scientific">Mesorhabditis spiculigera</name>
    <dbReference type="NCBI Taxonomy" id="96644"/>
    <lineage>
        <taxon>Eukaryota</taxon>
        <taxon>Metazoa</taxon>
        <taxon>Ecdysozoa</taxon>
        <taxon>Nematoda</taxon>
        <taxon>Chromadorea</taxon>
        <taxon>Rhabditida</taxon>
        <taxon>Rhabditina</taxon>
        <taxon>Rhabditomorpha</taxon>
        <taxon>Rhabditoidea</taxon>
        <taxon>Rhabditidae</taxon>
        <taxon>Mesorhabditinae</taxon>
        <taxon>Mesorhabditis</taxon>
    </lineage>
</organism>
<dbReference type="CDD" id="cd06602">
    <property type="entry name" value="GH31_MGAM_SI_GAA"/>
    <property type="match status" value="1"/>
</dbReference>
<keyword evidence="4" id="KW-0472">Membrane</keyword>
<feature type="domain" description="P-type" evidence="9">
    <location>
        <begin position="123"/>
        <end position="171"/>
    </location>
</feature>
<dbReference type="SUPFAM" id="SSF51011">
    <property type="entry name" value="Glycosyl hydrolase domain"/>
    <property type="match status" value="1"/>
</dbReference>
<dbReference type="InterPro" id="IPR006150">
    <property type="entry name" value="Cys_repeat_1"/>
</dbReference>
<keyword evidence="5" id="KW-1015">Disulfide bond</keyword>
<evidence type="ECO:0000256" key="4">
    <source>
        <dbReference type="ARBA" id="ARBA00023136"/>
    </source>
</evidence>